<reference evidence="2" key="1">
    <citation type="submission" date="2021-01" db="EMBL/GenBank/DDBJ databases">
        <authorList>
            <person name="Corre E."/>
            <person name="Pelletier E."/>
            <person name="Niang G."/>
            <person name="Scheremetjew M."/>
            <person name="Finn R."/>
            <person name="Kale V."/>
            <person name="Holt S."/>
            <person name="Cochrane G."/>
            <person name="Meng A."/>
            <person name="Brown T."/>
            <person name="Cohen L."/>
        </authorList>
    </citation>
    <scope>NUCLEOTIDE SEQUENCE</scope>
    <source>
        <strain evidence="2">CCAP979/52</strain>
    </source>
</reference>
<name>A0A7S0MCG4_9CRYP</name>
<gene>
    <name evidence="2" type="ORF">CCUR1050_LOCUS15064</name>
</gene>
<dbReference type="EMBL" id="HBEZ01027261">
    <property type="protein sequence ID" value="CAD8637380.1"/>
    <property type="molecule type" value="Transcribed_RNA"/>
</dbReference>
<feature type="region of interest" description="Disordered" evidence="1">
    <location>
        <begin position="1053"/>
        <end position="1110"/>
    </location>
</feature>
<organism evidence="2">
    <name type="scientific">Cryptomonas curvata</name>
    <dbReference type="NCBI Taxonomy" id="233186"/>
    <lineage>
        <taxon>Eukaryota</taxon>
        <taxon>Cryptophyceae</taxon>
        <taxon>Cryptomonadales</taxon>
        <taxon>Cryptomonadaceae</taxon>
        <taxon>Cryptomonas</taxon>
    </lineage>
</organism>
<protein>
    <submittedName>
        <fullName evidence="2">Uncharacterized protein</fullName>
    </submittedName>
</protein>
<accession>A0A7S0MCG4</accession>
<evidence type="ECO:0000256" key="1">
    <source>
        <dbReference type="SAM" id="MobiDB-lite"/>
    </source>
</evidence>
<dbReference type="AlphaFoldDB" id="A0A7S0MCG4"/>
<sequence>MSNFGCDFGGYFEQPTTFSQPFSAPLRKRVRGVDDFAGEQANILRDGSFAVHNTFIPSSKKLIRPNVFHPVESEPAFSSSSEIHGWARGNIPGSENLRRGANLHDGVDFSRDSIPYTNQLESCSARPFHGIHGAHSVQDGASTVEGSLERNENISRHSELDLLEDCEEVADYPEYREREFFSHDTGFGWEAAHRELTSSYDLSLSRCRESVEIMRQICGLNTMNFNDLCIKLQEALENLNHPAIQTESEMRIAGFNMDLGLRFTEYTAASLCGGKKWLTSLEDAILPFVAVALKIDDRADIRAKELGLTAGSDMASSLPRLVRLQRQLHSLWTSSEHALQYLSHYAGTGAVKSSESLARTLHLRDKEGDKAKIAQSRRRQVKSDAALSLADNILDCDELHEPVLWAVYSNLSCVHQPKIIESRVDALDQVSTRDGKSAAVHYRDLLHEERALQLRLEAVEREICFRNRWLEHHQRCMKVSLAMGDNDFSHGFDGTTTCTETESAQAAASREIRLLESALAFSRQAPLALLQGLLDSALSAVDLESRRQQEHARDEAYLQLELAAIMSSSSPSDNGVPSRIRKEHKEFLEKEITCIEQRRALCAETCRFLLYFAEKLSLQMFEGGCAGFTLQMESDSAKSKCRQLHSRASSLLTQVSKSEPKPPPADENSLNRSLVLFNSVSQQAAGESLDPEAVVLRRCVECSRRIAACLDRSEHILPDGSVLCNIEVLTADAIPALNPPLVRMVAAGLVMLRKPMDSYHSAQFSSHRALTSCSSRRHPLDSDSELHGLREDGLKLAGILSEAMDWVLSGRHTSATVFYHLKSYDHMGGYNPSQQGGLASCQSSPHLRLSAALHIAAAHARVRHPWARRLAIADLRLAAPETAGVGGGCFGGLMLPATGASALDQQTLVVGVPDRPREHGSGSNLEDWVRRFRSSVFEPVGAFAPNLILVFFDSFSTPPCGSGWSTGSHGPFLLGWVCSAFAELARTVCNGRVIFVRASGEGVPGPVRPTLQGLRHVIAAAVGLKDGVPQLLLAPPGTNVSAPSWSTGLSVAEDGQHRNGRNSLNGWVSPDSVDPCGPAEKKSKSRIAPAAGDVAAATESGDVGGGRKARIEGAPTLKPREAVLRVLSGRPEGMEVSELVEAVQLLPCNIDVKEGVNLRSSITHMLSVCSAAAPHLRPPPSAGQAPAPPDRPRLFEKVWHGNPGAGPVRFRISQAARPDS</sequence>
<proteinExistence type="predicted"/>
<evidence type="ECO:0000313" key="2">
    <source>
        <dbReference type="EMBL" id="CAD8637380.1"/>
    </source>
</evidence>